<feature type="compositionally biased region" description="Polar residues" evidence="1">
    <location>
        <begin position="247"/>
        <end position="258"/>
    </location>
</feature>
<evidence type="ECO:0000313" key="2">
    <source>
        <dbReference type="EMBL" id="KAL3513756.1"/>
    </source>
</evidence>
<sequence length="302" mass="34650">MLDPRTQPDNNHDHIFDPFRTINHKNDSWRSGSFGARARKTEENYQNYSNLNGERVQFRPQNSDDELGVQSPRLWKGSPPRNTSNSRYHPNIYQSLSPTSRTQAIARGQKELMEMIKNMPESCYELSLKDLVEHPRIESPKEESCLLDEEKNHDDDHHQVLNQRARSITRQESNNNSEKRAQILRSGSMENRDLFLKMVFFPVSFKSRKKKNLITNNSFAKVSPSKPEGSDKISKNVDKDWWKKRFSNTSSESDSGRTNSNVGSSASSGSSSSGRSNSGRKKKAFFTSCFSCFFPTKRKSPE</sequence>
<dbReference type="PANTHER" id="PTHR34193">
    <property type="entry name" value="OS11G0199801 PROTEIN"/>
    <property type="match status" value="1"/>
</dbReference>
<dbReference type="PANTHER" id="PTHR34193:SF1">
    <property type="entry name" value="EXPRESSED PROTEIN"/>
    <property type="match status" value="1"/>
</dbReference>
<feature type="compositionally biased region" description="Low complexity" evidence="1">
    <location>
        <begin position="259"/>
        <end position="277"/>
    </location>
</feature>
<evidence type="ECO:0000256" key="1">
    <source>
        <dbReference type="SAM" id="MobiDB-lite"/>
    </source>
</evidence>
<protein>
    <submittedName>
        <fullName evidence="2">Uncharacterized protein</fullName>
    </submittedName>
</protein>
<keyword evidence="3" id="KW-1185">Reference proteome</keyword>
<organism evidence="2 3">
    <name type="scientific">Cinchona calisaya</name>
    <dbReference type="NCBI Taxonomy" id="153742"/>
    <lineage>
        <taxon>Eukaryota</taxon>
        <taxon>Viridiplantae</taxon>
        <taxon>Streptophyta</taxon>
        <taxon>Embryophyta</taxon>
        <taxon>Tracheophyta</taxon>
        <taxon>Spermatophyta</taxon>
        <taxon>Magnoliopsida</taxon>
        <taxon>eudicotyledons</taxon>
        <taxon>Gunneridae</taxon>
        <taxon>Pentapetalae</taxon>
        <taxon>asterids</taxon>
        <taxon>lamiids</taxon>
        <taxon>Gentianales</taxon>
        <taxon>Rubiaceae</taxon>
        <taxon>Cinchonoideae</taxon>
        <taxon>Cinchoneae</taxon>
        <taxon>Cinchona</taxon>
    </lineage>
</organism>
<dbReference type="AlphaFoldDB" id="A0ABD2Z2P1"/>
<dbReference type="Proteomes" id="UP001630127">
    <property type="component" value="Unassembled WGS sequence"/>
</dbReference>
<evidence type="ECO:0000313" key="3">
    <source>
        <dbReference type="Proteomes" id="UP001630127"/>
    </source>
</evidence>
<proteinExistence type="predicted"/>
<accession>A0ABD2Z2P1</accession>
<feature type="compositionally biased region" description="Polar residues" evidence="1">
    <location>
        <begin position="80"/>
        <end position="94"/>
    </location>
</feature>
<feature type="region of interest" description="Disordered" evidence="1">
    <location>
        <begin position="62"/>
        <end position="94"/>
    </location>
</feature>
<reference evidence="2 3" key="1">
    <citation type="submission" date="2024-11" db="EMBL/GenBank/DDBJ databases">
        <title>A near-complete genome assembly of Cinchona calisaya.</title>
        <authorList>
            <person name="Lian D.C."/>
            <person name="Zhao X.W."/>
            <person name="Wei L."/>
        </authorList>
    </citation>
    <scope>NUCLEOTIDE SEQUENCE [LARGE SCALE GENOMIC DNA]</scope>
    <source>
        <tissue evidence="2">Nenye</tissue>
    </source>
</reference>
<comment type="caution">
    <text evidence="2">The sequence shown here is derived from an EMBL/GenBank/DDBJ whole genome shotgun (WGS) entry which is preliminary data.</text>
</comment>
<gene>
    <name evidence="2" type="ORF">ACH5RR_026473</name>
</gene>
<name>A0ABD2Z2P1_9GENT</name>
<feature type="region of interest" description="Disordered" evidence="1">
    <location>
        <begin position="247"/>
        <end position="281"/>
    </location>
</feature>
<dbReference type="EMBL" id="JBJUIK010000011">
    <property type="protein sequence ID" value="KAL3513756.1"/>
    <property type="molecule type" value="Genomic_DNA"/>
</dbReference>